<gene>
    <name evidence="2" type="ORF">UFOPK3897_01595</name>
</gene>
<keyword evidence="1" id="KW-0812">Transmembrane</keyword>
<feature type="transmembrane region" description="Helical" evidence="1">
    <location>
        <begin position="179"/>
        <end position="207"/>
    </location>
</feature>
<feature type="transmembrane region" description="Helical" evidence="1">
    <location>
        <begin position="12"/>
        <end position="40"/>
    </location>
</feature>
<keyword evidence="1" id="KW-0472">Membrane</keyword>
<dbReference type="AlphaFoldDB" id="A0A6J7ND96"/>
<name>A0A6J7ND96_9ZZZZ</name>
<organism evidence="2">
    <name type="scientific">freshwater metagenome</name>
    <dbReference type="NCBI Taxonomy" id="449393"/>
    <lineage>
        <taxon>unclassified sequences</taxon>
        <taxon>metagenomes</taxon>
        <taxon>ecological metagenomes</taxon>
    </lineage>
</organism>
<feature type="transmembrane region" description="Helical" evidence="1">
    <location>
        <begin position="258"/>
        <end position="289"/>
    </location>
</feature>
<feature type="transmembrane region" description="Helical" evidence="1">
    <location>
        <begin position="213"/>
        <end position="238"/>
    </location>
</feature>
<accession>A0A6J7ND96</accession>
<feature type="transmembrane region" description="Helical" evidence="1">
    <location>
        <begin position="358"/>
        <end position="379"/>
    </location>
</feature>
<sequence>MTRTENIRGKKIIVAVETLVTPTSTHWVSLAFAAVLITYINKNYWFILDEWMFLTDRAFSSKGTNLGILDGHNGHLSVLPVITYRIIFKLFGVRTYVPYLAVLIAFHVALCHALWRLILKVGVRPWTATAAIGIFAVLGAGVENLSWAFQWSFFGPLLFGTCALLVIKESGKVEKKEWLASALLVLGIITSGTGIAIVFIVTLTLLLRNRKSAIPVIVAPAAAVYLTWYVLVSVATPVTDNLSATQPLSIAIRVMPEFVWNGLTGAASASIGLSAIGPLVIGGLFVFALRFGRPKIEPWPLVLPMAAGAILFLALVAITRSGLGVTYGASSRYVYVVVALLLPLATLCFDYLANGKPLRPLFLALITGVLILSSVTPLWKIRTGETSRVEAKKAFVAVAHLSRDGEKFLVPDVINFAGLKILTIKELEILLRNGDLPKNIDLSPADILNARISYQSAVGPKSLVEGAPPELIPQKGMLVEPDGLGCFRVTSKTSNLEMSFRFSEPGSLRFYTDLGENITLTAYQKNAKATKEIGVANKTWQFLSIAWPANKVKISFPNQSATTLCEISVMREK</sequence>
<keyword evidence="1" id="KW-1133">Transmembrane helix</keyword>
<feature type="transmembrane region" description="Helical" evidence="1">
    <location>
        <begin position="301"/>
        <end position="321"/>
    </location>
</feature>
<evidence type="ECO:0000313" key="2">
    <source>
        <dbReference type="EMBL" id="CAB4988613.1"/>
    </source>
</evidence>
<proteinExistence type="predicted"/>
<reference evidence="2" key="1">
    <citation type="submission" date="2020-05" db="EMBL/GenBank/DDBJ databases">
        <authorList>
            <person name="Chiriac C."/>
            <person name="Salcher M."/>
            <person name="Ghai R."/>
            <person name="Kavagutti S V."/>
        </authorList>
    </citation>
    <scope>NUCLEOTIDE SEQUENCE</scope>
</reference>
<feature type="transmembrane region" description="Helical" evidence="1">
    <location>
        <begin position="96"/>
        <end position="118"/>
    </location>
</feature>
<protein>
    <submittedName>
        <fullName evidence="2">Unannotated protein</fullName>
    </submittedName>
</protein>
<dbReference type="EMBL" id="CAFBOF010000062">
    <property type="protein sequence ID" value="CAB4988613.1"/>
    <property type="molecule type" value="Genomic_DNA"/>
</dbReference>
<evidence type="ECO:0000256" key="1">
    <source>
        <dbReference type="SAM" id="Phobius"/>
    </source>
</evidence>
<feature type="transmembrane region" description="Helical" evidence="1">
    <location>
        <begin position="333"/>
        <end position="352"/>
    </location>
</feature>